<evidence type="ECO:0000259" key="7">
    <source>
        <dbReference type="Pfam" id="PF02272"/>
    </source>
</evidence>
<reference evidence="9" key="1">
    <citation type="submission" date="2019-11" db="EMBL/GenBank/DDBJ databases">
        <authorList>
            <person name="Feng L."/>
        </authorList>
    </citation>
    <scope>NUCLEOTIDE SEQUENCE</scope>
    <source>
        <strain evidence="9">AundefinedLFYP135</strain>
    </source>
</reference>
<dbReference type="NCBIfam" id="TIGR00644">
    <property type="entry name" value="recJ"/>
    <property type="match status" value="1"/>
</dbReference>
<name>A0A6N2SL65_9FIRM</name>
<dbReference type="Pfam" id="PF17768">
    <property type="entry name" value="RecJ_OB"/>
    <property type="match status" value="1"/>
</dbReference>
<evidence type="ECO:0000256" key="2">
    <source>
        <dbReference type="ARBA" id="ARBA00019841"/>
    </source>
</evidence>
<evidence type="ECO:0000259" key="6">
    <source>
        <dbReference type="Pfam" id="PF01368"/>
    </source>
</evidence>
<evidence type="ECO:0000256" key="3">
    <source>
        <dbReference type="ARBA" id="ARBA00022722"/>
    </source>
</evidence>
<feature type="domain" description="DHHA1" evidence="7">
    <location>
        <begin position="348"/>
        <end position="440"/>
    </location>
</feature>
<evidence type="ECO:0000313" key="9">
    <source>
        <dbReference type="EMBL" id="VYS92821.1"/>
    </source>
</evidence>
<sequence length="676" mass="73702">MAIKYWDIRTIDPAAPQRLCEELGLPALAGEVLCARGYDTPEKAQAFLQEDAAFGDPFSFRDMDKAVERVSAAIENFERIAVYGDYDCDGVTSTALLYSYLETVGADVLYYIPDREGEGYGMNCGAVDRLAEQDVSLIITVDNGISAKEEIAYAASLGIDVVVTDHHQPPEELPPAVAVVDPHRADCPSGAHNLSGVGVAFQLICALEGDDGGEMLDYYGDLVTIGLIGDVMELTGQCRALVKRGLSRLGESERPGIQALLEVAGIAPRTITATSVAFGLVPRINAAGRLGETEAALRLLLTDDPEEAAALAQQLEEDNRTRKEIEQGILREAESLLARNPQLLYRRVLVLSGKGWHHGVIGIVCARLVEKHGKPCILIAEEGEEARGSGRSVEGFSLIGAIAGCKEHLLRYGGHTMAAGLSLAAKDIPAFAAAIEEQAREMCPLMPPYALHVDRVLDPSRLTVGEFAGLSCLEPFGSGNEYPLFALSRLRLEQVIPMGGGKHLRLRLSKDGNGVFAVYFGMAPEKFPYQVGDVLDFVATIDRNYYNGECRLSVKIKDIRLSSLNQKKLCNGRAFYDAYRRGEELPIEKRHVTPSREDVAVVYRYVRGQRNLILDYDLLYSRLVSKEINYCKMRIILDILEELGLVDRRGDGTLSLAPASGKVDLGSSAILKNLQG</sequence>
<dbReference type="GO" id="GO:0006310">
    <property type="term" value="P:DNA recombination"/>
    <property type="evidence" value="ECO:0007669"/>
    <property type="project" value="InterPro"/>
</dbReference>
<feature type="domain" description="DDH" evidence="6">
    <location>
        <begin position="79"/>
        <end position="226"/>
    </location>
</feature>
<dbReference type="AlphaFoldDB" id="A0A6N2SL65"/>
<protein>
    <recommendedName>
        <fullName evidence="2">Single-stranded-DNA-specific exonuclease RecJ</fullName>
    </recommendedName>
</protein>
<dbReference type="GO" id="GO:0006281">
    <property type="term" value="P:DNA repair"/>
    <property type="evidence" value="ECO:0007669"/>
    <property type="project" value="InterPro"/>
</dbReference>
<proteinExistence type="inferred from homology"/>
<dbReference type="InterPro" id="IPR041122">
    <property type="entry name" value="RecJ_OB"/>
</dbReference>
<dbReference type="PANTHER" id="PTHR30255">
    <property type="entry name" value="SINGLE-STRANDED-DNA-SPECIFIC EXONUCLEASE RECJ"/>
    <property type="match status" value="1"/>
</dbReference>
<dbReference type="GO" id="GO:0003676">
    <property type="term" value="F:nucleic acid binding"/>
    <property type="evidence" value="ECO:0007669"/>
    <property type="project" value="InterPro"/>
</dbReference>
<evidence type="ECO:0000256" key="1">
    <source>
        <dbReference type="ARBA" id="ARBA00005915"/>
    </source>
</evidence>
<dbReference type="GO" id="GO:0008409">
    <property type="term" value="F:5'-3' exonuclease activity"/>
    <property type="evidence" value="ECO:0007669"/>
    <property type="project" value="InterPro"/>
</dbReference>
<evidence type="ECO:0000256" key="4">
    <source>
        <dbReference type="ARBA" id="ARBA00022801"/>
    </source>
</evidence>
<feature type="domain" description="RecJ OB" evidence="8">
    <location>
        <begin position="453"/>
        <end position="558"/>
    </location>
</feature>
<keyword evidence="5 9" id="KW-0269">Exonuclease</keyword>
<dbReference type="InterPro" id="IPR051673">
    <property type="entry name" value="SSDNA_exonuclease_RecJ"/>
</dbReference>
<evidence type="ECO:0000256" key="5">
    <source>
        <dbReference type="ARBA" id="ARBA00022839"/>
    </source>
</evidence>
<dbReference type="Pfam" id="PF01368">
    <property type="entry name" value="DHH"/>
    <property type="match status" value="1"/>
</dbReference>
<dbReference type="Gene3D" id="3.10.310.30">
    <property type="match status" value="1"/>
</dbReference>
<gene>
    <name evidence="9" type="primary">recJ</name>
    <name evidence="9" type="ORF">AULFYP135_00950</name>
</gene>
<dbReference type="PANTHER" id="PTHR30255:SF2">
    <property type="entry name" value="SINGLE-STRANDED-DNA-SPECIFIC EXONUCLEASE RECJ"/>
    <property type="match status" value="1"/>
</dbReference>
<accession>A0A6N2SL65</accession>
<dbReference type="Gene3D" id="3.90.1640.30">
    <property type="match status" value="1"/>
</dbReference>
<dbReference type="InterPro" id="IPR003156">
    <property type="entry name" value="DHHA1_dom"/>
</dbReference>
<dbReference type="EMBL" id="CACRSL010000003">
    <property type="protein sequence ID" value="VYS92821.1"/>
    <property type="molecule type" value="Genomic_DNA"/>
</dbReference>
<keyword evidence="3" id="KW-0540">Nuclease</keyword>
<dbReference type="InterPro" id="IPR001667">
    <property type="entry name" value="DDH_dom"/>
</dbReference>
<evidence type="ECO:0000259" key="8">
    <source>
        <dbReference type="Pfam" id="PF17768"/>
    </source>
</evidence>
<dbReference type="InterPro" id="IPR004610">
    <property type="entry name" value="RecJ"/>
</dbReference>
<keyword evidence="4 9" id="KW-0378">Hydrolase</keyword>
<organism evidence="9">
    <name type="scientific">uncultured Anaerotruncus sp</name>
    <dbReference type="NCBI Taxonomy" id="905011"/>
    <lineage>
        <taxon>Bacteria</taxon>
        <taxon>Bacillati</taxon>
        <taxon>Bacillota</taxon>
        <taxon>Clostridia</taxon>
        <taxon>Eubacteriales</taxon>
        <taxon>Oscillospiraceae</taxon>
        <taxon>Anaerotruncus</taxon>
        <taxon>environmental samples</taxon>
    </lineage>
</organism>
<dbReference type="SUPFAM" id="SSF64182">
    <property type="entry name" value="DHH phosphoesterases"/>
    <property type="match status" value="1"/>
</dbReference>
<dbReference type="Pfam" id="PF02272">
    <property type="entry name" value="DHHA1"/>
    <property type="match status" value="1"/>
</dbReference>
<dbReference type="InterPro" id="IPR038763">
    <property type="entry name" value="DHH_sf"/>
</dbReference>
<comment type="similarity">
    <text evidence="1">Belongs to the RecJ family.</text>
</comment>